<evidence type="ECO:0000256" key="7">
    <source>
        <dbReference type="ARBA" id="ARBA00040047"/>
    </source>
</evidence>
<feature type="compositionally biased region" description="Acidic residues" evidence="9">
    <location>
        <begin position="358"/>
        <end position="367"/>
    </location>
</feature>
<feature type="compositionally biased region" description="Basic and acidic residues" evidence="9">
    <location>
        <begin position="297"/>
        <end position="306"/>
    </location>
</feature>
<organism evidence="10 11">
    <name type="scientific">Funneliformis mosseae</name>
    <name type="common">Endomycorrhizal fungus</name>
    <name type="synonym">Glomus mosseae</name>
    <dbReference type="NCBI Taxonomy" id="27381"/>
    <lineage>
        <taxon>Eukaryota</taxon>
        <taxon>Fungi</taxon>
        <taxon>Fungi incertae sedis</taxon>
        <taxon>Mucoromycota</taxon>
        <taxon>Glomeromycotina</taxon>
        <taxon>Glomeromycetes</taxon>
        <taxon>Glomerales</taxon>
        <taxon>Glomeraceae</taxon>
        <taxon>Funneliformis</taxon>
    </lineage>
</organism>
<keyword evidence="5" id="KW-0653">Protein transport</keyword>
<dbReference type="EMBL" id="CAJVPP010000083">
    <property type="protein sequence ID" value="CAG8440844.1"/>
    <property type="molecule type" value="Genomic_DNA"/>
</dbReference>
<dbReference type="GO" id="GO:0031201">
    <property type="term" value="C:SNARE complex"/>
    <property type="evidence" value="ECO:0007669"/>
    <property type="project" value="TreeGrafter"/>
</dbReference>
<evidence type="ECO:0000256" key="4">
    <source>
        <dbReference type="ARBA" id="ARBA00022892"/>
    </source>
</evidence>
<dbReference type="SUPFAM" id="SSF48452">
    <property type="entry name" value="TPR-like"/>
    <property type="match status" value="1"/>
</dbReference>
<evidence type="ECO:0000256" key="5">
    <source>
        <dbReference type="ARBA" id="ARBA00022927"/>
    </source>
</evidence>
<feature type="compositionally biased region" description="Basic and acidic residues" evidence="9">
    <location>
        <begin position="315"/>
        <end position="333"/>
    </location>
</feature>
<evidence type="ECO:0000256" key="8">
    <source>
        <dbReference type="ARBA" id="ARBA00042485"/>
    </source>
</evidence>
<dbReference type="AlphaFoldDB" id="A0A9N8V7C0"/>
<dbReference type="Proteomes" id="UP000789375">
    <property type="component" value="Unassembled WGS sequence"/>
</dbReference>
<comment type="subcellular location">
    <subcellularLocation>
        <location evidence="1">Membrane</location>
        <topology evidence="1">Peripheral membrane protein</topology>
    </subcellularLocation>
</comment>
<name>A0A9N8V7C0_FUNMO</name>
<dbReference type="Pfam" id="PF14938">
    <property type="entry name" value="SNAP"/>
    <property type="match status" value="1"/>
</dbReference>
<proteinExistence type="inferred from homology"/>
<comment type="similarity">
    <text evidence="2">Belongs to the SNAP family.</text>
</comment>
<feature type="region of interest" description="Disordered" evidence="9">
    <location>
        <begin position="297"/>
        <end position="367"/>
    </location>
</feature>
<dbReference type="GO" id="GO:0005774">
    <property type="term" value="C:vacuolar membrane"/>
    <property type="evidence" value="ECO:0007669"/>
    <property type="project" value="TreeGrafter"/>
</dbReference>
<dbReference type="GO" id="GO:0005483">
    <property type="term" value="F:soluble NSF attachment protein activity"/>
    <property type="evidence" value="ECO:0007669"/>
    <property type="project" value="TreeGrafter"/>
</dbReference>
<reference evidence="10" key="1">
    <citation type="submission" date="2021-06" db="EMBL/GenBank/DDBJ databases">
        <authorList>
            <person name="Kallberg Y."/>
            <person name="Tangrot J."/>
            <person name="Rosling A."/>
        </authorList>
    </citation>
    <scope>NUCLEOTIDE SEQUENCE</scope>
    <source>
        <strain evidence="10">87-6 pot B 2015</strain>
    </source>
</reference>
<accession>A0A9N8V7C0</accession>
<dbReference type="GO" id="GO:0019905">
    <property type="term" value="F:syntaxin binding"/>
    <property type="evidence" value="ECO:0007669"/>
    <property type="project" value="TreeGrafter"/>
</dbReference>
<keyword evidence="11" id="KW-1185">Reference proteome</keyword>
<evidence type="ECO:0000313" key="11">
    <source>
        <dbReference type="Proteomes" id="UP000789375"/>
    </source>
</evidence>
<keyword evidence="3" id="KW-0813">Transport</keyword>
<dbReference type="PANTHER" id="PTHR13768:SF2">
    <property type="entry name" value="GAMMA-SOLUBLE NSF ATTACHMENT PROTEIN"/>
    <property type="match status" value="1"/>
</dbReference>
<evidence type="ECO:0000256" key="3">
    <source>
        <dbReference type="ARBA" id="ARBA00022448"/>
    </source>
</evidence>
<dbReference type="PANTHER" id="PTHR13768">
    <property type="entry name" value="SOLUBLE NSF ATTACHMENT PROTEIN SNAP"/>
    <property type="match status" value="1"/>
</dbReference>
<evidence type="ECO:0000256" key="6">
    <source>
        <dbReference type="ARBA" id="ARBA00023136"/>
    </source>
</evidence>
<evidence type="ECO:0000256" key="2">
    <source>
        <dbReference type="ARBA" id="ARBA00010050"/>
    </source>
</evidence>
<keyword evidence="4" id="KW-0931">ER-Golgi transport</keyword>
<evidence type="ECO:0000256" key="9">
    <source>
        <dbReference type="SAM" id="MobiDB-lite"/>
    </source>
</evidence>
<keyword evidence="6" id="KW-0472">Membrane</keyword>
<dbReference type="InterPro" id="IPR000744">
    <property type="entry name" value="NSF_attach"/>
</dbReference>
<dbReference type="InterPro" id="IPR011990">
    <property type="entry name" value="TPR-like_helical_dom_sf"/>
</dbReference>
<protein>
    <recommendedName>
        <fullName evidence="7">Gamma-soluble NSF attachment protein</fullName>
    </recommendedName>
    <alternativeName>
        <fullName evidence="8">N-ethylmaleimide-sensitive factor attachment protein gamma</fullName>
    </alternativeName>
</protein>
<dbReference type="GO" id="GO:0016192">
    <property type="term" value="P:vesicle-mediated transport"/>
    <property type="evidence" value="ECO:0007669"/>
    <property type="project" value="UniProtKB-KW"/>
</dbReference>
<dbReference type="GO" id="GO:0006886">
    <property type="term" value="P:intracellular protein transport"/>
    <property type="evidence" value="ECO:0007669"/>
    <property type="project" value="InterPro"/>
</dbReference>
<dbReference type="Gene3D" id="1.25.40.10">
    <property type="entry name" value="Tetratricopeptide repeat domain"/>
    <property type="match status" value="1"/>
</dbReference>
<evidence type="ECO:0000256" key="1">
    <source>
        <dbReference type="ARBA" id="ARBA00004170"/>
    </source>
</evidence>
<evidence type="ECO:0000313" key="10">
    <source>
        <dbReference type="EMBL" id="CAG8440844.1"/>
    </source>
</evidence>
<sequence length="367" mass="41553">MNENKDIKIREAVQFLSEGDKATKKSWFKKPEWDVAGQNYEKAASCFKAARSFDQAIQAYQKASDAMFKSDSLYMAAKSMESAANLAVQQLKQPERASEMYRKASDLYQAHMTPDRAGEMLEKAASAIEFYVAACNLFESEDRGRFAIDTFKRTIAIMIKNKRYIEAVEIMHRLSKIYQSNNNQSGLNKNCLGIIITLLAAEDEVEAKKQFQTFCQHAFVRSEESAISSSLLDAFEQGDQDLIDKVMRSPIVTYLDNEIAKLSRELQVPGISSRPYIPQQEDQENKNIFNHEQSDSHFLHNQEKKSSPYSLNDHMGNEDEKQKIDGDNDEKKVTALPAEDPIHQPPSAISAPVHSQETAEEENEGLC</sequence>
<comment type="caution">
    <text evidence="10">The sequence shown here is derived from an EMBL/GenBank/DDBJ whole genome shotgun (WGS) entry which is preliminary data.</text>
</comment>
<gene>
    <name evidence="10" type="ORF">FMOSSE_LOCUS799</name>
</gene>